<proteinExistence type="predicted"/>
<reference evidence="1 2" key="1">
    <citation type="journal article" date="2022" name="bioRxiv">
        <title>The genome of the oomycete Peronosclerospora sorghi, a cosmopolitan pathogen of maize and sorghum, is inflated with dispersed pseudogenes.</title>
        <authorList>
            <person name="Fletcher K."/>
            <person name="Martin F."/>
            <person name="Isakeit T."/>
            <person name="Cavanaugh K."/>
            <person name="Magill C."/>
            <person name="Michelmore R."/>
        </authorList>
    </citation>
    <scope>NUCLEOTIDE SEQUENCE [LARGE SCALE GENOMIC DNA]</scope>
    <source>
        <strain evidence="1">P6</strain>
    </source>
</reference>
<accession>A0ACC0WD15</accession>
<protein>
    <submittedName>
        <fullName evidence="1">Uncharacterized protein</fullName>
    </submittedName>
</protein>
<dbReference type="Proteomes" id="UP001163321">
    <property type="component" value="Chromosome 3"/>
</dbReference>
<dbReference type="EMBL" id="CM047582">
    <property type="protein sequence ID" value="KAI9915828.1"/>
    <property type="molecule type" value="Genomic_DNA"/>
</dbReference>
<evidence type="ECO:0000313" key="2">
    <source>
        <dbReference type="Proteomes" id="UP001163321"/>
    </source>
</evidence>
<gene>
    <name evidence="1" type="ORF">PsorP6_007975</name>
</gene>
<evidence type="ECO:0000313" key="1">
    <source>
        <dbReference type="EMBL" id="KAI9915828.1"/>
    </source>
</evidence>
<name>A0ACC0WD15_9STRA</name>
<keyword evidence="2" id="KW-1185">Reference proteome</keyword>
<organism evidence="1 2">
    <name type="scientific">Peronosclerospora sorghi</name>
    <dbReference type="NCBI Taxonomy" id="230839"/>
    <lineage>
        <taxon>Eukaryota</taxon>
        <taxon>Sar</taxon>
        <taxon>Stramenopiles</taxon>
        <taxon>Oomycota</taxon>
        <taxon>Peronosporomycetes</taxon>
        <taxon>Peronosporales</taxon>
        <taxon>Peronosporaceae</taxon>
        <taxon>Peronosclerospora</taxon>
    </lineage>
</organism>
<comment type="caution">
    <text evidence="1">The sequence shown here is derived from an EMBL/GenBank/DDBJ whole genome shotgun (WGS) entry which is preliminary data.</text>
</comment>
<sequence length="357" mass="41039">MSIIQHRTSSSSFSNAIVSVQDLSNEFTTEEKGRVSKRLRIVYEQAYTAYEIPTSYDDALKSPQETMWRKAIQIELNACIFIKQVNKSWVYVTLYVDDLLIGAKTFEVIQDIAAEIGKKFNLKVLGSVRFILGSEVDYDQEKRHLKMSQGTYIQRMMEKYNQDDTKPVYNPVVEGQFLTKNEDKDPKTENRPYRSLVGSLLYFTTGTRPDIAFAVFQLSRHLEQPCEEQSKAEIRVLKYLKSTKRISQNITIEAYSDADWAGNRDNRRSTSDVVTMVNGAPVIFKRKLQQSVALSTKEAEYMALSLCLQEILWIKSLSNEFKIKIDYPIPIYEDNQSAIAIAKKNGYVVKRAIIRPN</sequence>